<evidence type="ECO:0000313" key="1">
    <source>
        <dbReference type="EnsemblMetazoa" id="XP_031776796"/>
    </source>
</evidence>
<sequence length="118" mass="14394">MIYLGNGKSVNTEFWEFLKTRGDYIFLRETAELICTKQKLVNRCIKPSKVSINIRNRSPRKVITPRKYFLVRELFKDYMEERKYNDAKKRELISKFNRQLGYKIKDLRRSLNYEEDEE</sequence>
<evidence type="ECO:0000313" key="2">
    <source>
        <dbReference type="Proteomes" id="UP000002358"/>
    </source>
</evidence>
<keyword evidence="2" id="KW-1185">Reference proteome</keyword>
<organism evidence="1 2">
    <name type="scientific">Nasonia vitripennis</name>
    <name type="common">Parasitic wasp</name>
    <dbReference type="NCBI Taxonomy" id="7425"/>
    <lineage>
        <taxon>Eukaryota</taxon>
        <taxon>Metazoa</taxon>
        <taxon>Ecdysozoa</taxon>
        <taxon>Arthropoda</taxon>
        <taxon>Hexapoda</taxon>
        <taxon>Insecta</taxon>
        <taxon>Pterygota</taxon>
        <taxon>Neoptera</taxon>
        <taxon>Endopterygota</taxon>
        <taxon>Hymenoptera</taxon>
        <taxon>Apocrita</taxon>
        <taxon>Proctotrupomorpha</taxon>
        <taxon>Chalcidoidea</taxon>
        <taxon>Pteromalidae</taxon>
        <taxon>Pteromalinae</taxon>
        <taxon>Nasonia</taxon>
    </lineage>
</organism>
<name>A0A7M7T631_NASVI</name>
<protein>
    <submittedName>
        <fullName evidence="1">Uncharacterized protein</fullName>
    </submittedName>
</protein>
<dbReference type="EnsemblMetazoa" id="XM_031920936">
    <property type="protein sequence ID" value="XP_031776796"/>
    <property type="gene ID" value="LOC116415769"/>
</dbReference>
<accession>A0A7M7T631</accession>
<dbReference type="AlphaFoldDB" id="A0A7M7T631"/>
<dbReference type="Proteomes" id="UP000002358">
    <property type="component" value="Unassembled WGS sequence"/>
</dbReference>
<dbReference type="InParanoid" id="A0A7M7T631"/>
<reference evidence="1" key="1">
    <citation type="submission" date="2021-01" db="UniProtKB">
        <authorList>
            <consortium name="EnsemblMetazoa"/>
        </authorList>
    </citation>
    <scope>IDENTIFICATION</scope>
</reference>
<proteinExistence type="predicted"/>
<dbReference type="GeneID" id="116415769"/>
<dbReference type="RefSeq" id="XP_031776796.1">
    <property type="nucleotide sequence ID" value="XM_031920936.1"/>
</dbReference>
<dbReference type="KEGG" id="nvi:116415769"/>
<dbReference type="OrthoDB" id="7698798at2759"/>